<name>A0A2Z6N5C4_TRISU</name>
<evidence type="ECO:0000256" key="1">
    <source>
        <dbReference type="ARBA" id="ARBA00010838"/>
    </source>
</evidence>
<dbReference type="Gene3D" id="3.20.20.80">
    <property type="entry name" value="Glycosidases"/>
    <property type="match status" value="1"/>
</dbReference>
<dbReference type="PANTHER" id="PTHR10353:SF137">
    <property type="entry name" value="MYROSINASE 3-RELATED"/>
    <property type="match status" value="1"/>
</dbReference>
<keyword evidence="3" id="KW-0326">Glycosidase</keyword>
<feature type="signal peptide" evidence="5">
    <location>
        <begin position="1"/>
        <end position="19"/>
    </location>
</feature>
<evidence type="ECO:0008006" key="8">
    <source>
        <dbReference type="Google" id="ProtNLM"/>
    </source>
</evidence>
<protein>
    <recommendedName>
        <fullName evidence="8">Beta-glucosidase</fullName>
    </recommendedName>
</protein>
<evidence type="ECO:0000256" key="3">
    <source>
        <dbReference type="ARBA" id="ARBA00023295"/>
    </source>
</evidence>
<feature type="chain" id="PRO_5016366318" description="Beta-glucosidase" evidence="5">
    <location>
        <begin position="20"/>
        <end position="336"/>
    </location>
</feature>
<keyword evidence="7" id="KW-1185">Reference proteome</keyword>
<dbReference type="OrthoDB" id="65569at2759"/>
<keyword evidence="2" id="KW-0378">Hydrolase</keyword>
<dbReference type="PANTHER" id="PTHR10353">
    <property type="entry name" value="GLYCOSYL HYDROLASE"/>
    <property type="match status" value="1"/>
</dbReference>
<evidence type="ECO:0000256" key="2">
    <source>
        <dbReference type="ARBA" id="ARBA00022801"/>
    </source>
</evidence>
<dbReference type="SUPFAM" id="SSF51445">
    <property type="entry name" value="(Trans)glycosidases"/>
    <property type="match status" value="1"/>
</dbReference>
<comment type="similarity">
    <text evidence="1 4">Belongs to the glycosyl hydrolase 1 family.</text>
</comment>
<dbReference type="GO" id="GO:0008422">
    <property type="term" value="F:beta-glucosidase activity"/>
    <property type="evidence" value="ECO:0007669"/>
    <property type="project" value="TreeGrafter"/>
</dbReference>
<accession>A0A2Z6N5C4</accession>
<dbReference type="InterPro" id="IPR001360">
    <property type="entry name" value="Glyco_hydro_1"/>
</dbReference>
<dbReference type="GO" id="GO:0005975">
    <property type="term" value="P:carbohydrate metabolic process"/>
    <property type="evidence" value="ECO:0007669"/>
    <property type="project" value="InterPro"/>
</dbReference>
<dbReference type="Proteomes" id="UP000242715">
    <property type="component" value="Unassembled WGS sequence"/>
</dbReference>
<dbReference type="InterPro" id="IPR017853">
    <property type="entry name" value="GH"/>
</dbReference>
<dbReference type="Pfam" id="PF00232">
    <property type="entry name" value="Glyco_hydro_1"/>
    <property type="match status" value="1"/>
</dbReference>
<evidence type="ECO:0000256" key="4">
    <source>
        <dbReference type="RuleBase" id="RU003690"/>
    </source>
</evidence>
<proteinExistence type="inferred from homology"/>
<dbReference type="EMBL" id="DF973742">
    <property type="protein sequence ID" value="GAU39056.1"/>
    <property type="molecule type" value="Genomic_DNA"/>
</dbReference>
<gene>
    <name evidence="6" type="ORF">TSUD_396610</name>
</gene>
<evidence type="ECO:0000313" key="7">
    <source>
        <dbReference type="Proteomes" id="UP000242715"/>
    </source>
</evidence>
<evidence type="ECO:0000256" key="5">
    <source>
        <dbReference type="SAM" id="SignalP"/>
    </source>
</evidence>
<dbReference type="AlphaFoldDB" id="A0A2Z6N5C4"/>
<keyword evidence="5" id="KW-0732">Signal</keyword>
<organism evidence="6 7">
    <name type="scientific">Trifolium subterraneum</name>
    <name type="common">Subterranean clover</name>
    <dbReference type="NCBI Taxonomy" id="3900"/>
    <lineage>
        <taxon>Eukaryota</taxon>
        <taxon>Viridiplantae</taxon>
        <taxon>Streptophyta</taxon>
        <taxon>Embryophyta</taxon>
        <taxon>Tracheophyta</taxon>
        <taxon>Spermatophyta</taxon>
        <taxon>Magnoliopsida</taxon>
        <taxon>eudicotyledons</taxon>
        <taxon>Gunneridae</taxon>
        <taxon>Pentapetalae</taxon>
        <taxon>rosids</taxon>
        <taxon>fabids</taxon>
        <taxon>Fabales</taxon>
        <taxon>Fabaceae</taxon>
        <taxon>Papilionoideae</taxon>
        <taxon>50 kb inversion clade</taxon>
        <taxon>NPAAA clade</taxon>
        <taxon>Hologalegina</taxon>
        <taxon>IRL clade</taxon>
        <taxon>Trifolieae</taxon>
        <taxon>Trifolium</taxon>
    </lineage>
</organism>
<evidence type="ECO:0000313" key="6">
    <source>
        <dbReference type="EMBL" id="GAU39056.1"/>
    </source>
</evidence>
<sequence length="336" mass="37405">MAMFVLFVVFSFTITSTYADEEVETVKLSKAQYSSIHYIGDLNRSSFPKGFIFGAGSSSYQGYGPPQPSPGSATGYSMCVRGVPRVYPVEGAANQGGKGPSIWDTFTDQQPGSHHNNIFLFGHLSMDILTVPTVKVRSGCLGLECEKIKDGSNADITIDQYHRYKEDVEIAKDQNMDYYRFSISWPRILPKGKLSGGINQEGIAYYNNLINELLHKGVKPFVTLFHWEVPQVLEDEYDGFLNSQIIDDFQDYADLCFKEFGNRVKYWVTLNEPYQFTSGGYANGQSAPGRCSNTCLSGNSGTEPYIVAHNLILAHAKVVQVYKTKYQALFGKIAVS</sequence>
<reference evidence="7" key="1">
    <citation type="journal article" date="2017" name="Front. Plant Sci.">
        <title>Climate Clever Clovers: New Paradigm to Reduce the Environmental Footprint of Ruminants by Breeding Low Methanogenic Forages Utilizing Haplotype Variation.</title>
        <authorList>
            <person name="Kaur P."/>
            <person name="Appels R."/>
            <person name="Bayer P.E."/>
            <person name="Keeble-Gagnere G."/>
            <person name="Wang J."/>
            <person name="Hirakawa H."/>
            <person name="Shirasawa K."/>
            <person name="Vercoe P."/>
            <person name="Stefanova K."/>
            <person name="Durmic Z."/>
            <person name="Nichols P."/>
            <person name="Revell C."/>
            <person name="Isobe S.N."/>
            <person name="Edwards D."/>
            <person name="Erskine W."/>
        </authorList>
    </citation>
    <scope>NUCLEOTIDE SEQUENCE [LARGE SCALE GENOMIC DNA]</scope>
    <source>
        <strain evidence="7">cv. Daliak</strain>
    </source>
</reference>